<dbReference type="PROSITE" id="PS50931">
    <property type="entry name" value="HTH_LYSR"/>
    <property type="match status" value="1"/>
</dbReference>
<comment type="similarity">
    <text evidence="1">Belongs to the LysR transcriptional regulatory family.</text>
</comment>
<protein>
    <submittedName>
        <fullName evidence="6">LysR family transcriptional regulator</fullName>
    </submittedName>
</protein>
<dbReference type="GO" id="GO:0003700">
    <property type="term" value="F:DNA-binding transcription factor activity"/>
    <property type="evidence" value="ECO:0007669"/>
    <property type="project" value="InterPro"/>
</dbReference>
<evidence type="ECO:0000313" key="6">
    <source>
        <dbReference type="EMBL" id="WEG73203.1"/>
    </source>
</evidence>
<keyword evidence="7" id="KW-1185">Reference proteome</keyword>
<evidence type="ECO:0000259" key="5">
    <source>
        <dbReference type="PROSITE" id="PS50931"/>
    </source>
</evidence>
<evidence type="ECO:0000256" key="3">
    <source>
        <dbReference type="ARBA" id="ARBA00023125"/>
    </source>
</evidence>
<dbReference type="GO" id="GO:0000976">
    <property type="term" value="F:transcription cis-regulatory region binding"/>
    <property type="evidence" value="ECO:0007669"/>
    <property type="project" value="TreeGrafter"/>
</dbReference>
<keyword evidence="3" id="KW-0238">DNA-binding</keyword>
<keyword evidence="2" id="KW-0805">Transcription regulation</keyword>
<gene>
    <name evidence="6" type="ORF">OL234_09595</name>
</gene>
<evidence type="ECO:0000256" key="2">
    <source>
        <dbReference type="ARBA" id="ARBA00023015"/>
    </source>
</evidence>
<dbReference type="Gene3D" id="1.10.10.10">
    <property type="entry name" value="Winged helix-like DNA-binding domain superfamily/Winged helix DNA-binding domain"/>
    <property type="match status" value="1"/>
</dbReference>
<dbReference type="AlphaFoldDB" id="A0AAF0CUF8"/>
<dbReference type="PANTHER" id="PTHR30126:SF40">
    <property type="entry name" value="HTH-TYPE TRANSCRIPTIONAL REGULATOR GLTR"/>
    <property type="match status" value="1"/>
</dbReference>
<dbReference type="InterPro" id="IPR036388">
    <property type="entry name" value="WH-like_DNA-bd_sf"/>
</dbReference>
<proteinExistence type="inferred from homology"/>
<keyword evidence="4" id="KW-0804">Transcription</keyword>
<dbReference type="InterPro" id="IPR000847">
    <property type="entry name" value="LysR_HTH_N"/>
</dbReference>
<dbReference type="Pfam" id="PF00126">
    <property type="entry name" value="HTH_1"/>
    <property type="match status" value="1"/>
</dbReference>
<dbReference type="Proteomes" id="UP001179647">
    <property type="component" value="Chromosome"/>
</dbReference>
<dbReference type="FunFam" id="1.10.10.10:FF:000001">
    <property type="entry name" value="LysR family transcriptional regulator"/>
    <property type="match status" value="1"/>
</dbReference>
<dbReference type="Gene3D" id="3.40.190.290">
    <property type="match status" value="1"/>
</dbReference>
<accession>A0AAF0CUF8</accession>
<name>A0AAF0CUF8_9ENTE</name>
<dbReference type="KEGG" id="vie:OL234_09595"/>
<dbReference type="InterPro" id="IPR036390">
    <property type="entry name" value="WH_DNA-bd_sf"/>
</dbReference>
<organism evidence="6 7">
    <name type="scientific">Vagococcus intermedius</name>
    <dbReference type="NCBI Taxonomy" id="2991418"/>
    <lineage>
        <taxon>Bacteria</taxon>
        <taxon>Bacillati</taxon>
        <taxon>Bacillota</taxon>
        <taxon>Bacilli</taxon>
        <taxon>Lactobacillales</taxon>
        <taxon>Enterococcaceae</taxon>
        <taxon>Vagococcus</taxon>
    </lineage>
</organism>
<dbReference type="InterPro" id="IPR005119">
    <property type="entry name" value="LysR_subst-bd"/>
</dbReference>
<reference evidence="6" key="1">
    <citation type="submission" date="2022-10" db="EMBL/GenBank/DDBJ databases">
        <title>Vagococcus sp. isolated from poultry meat.</title>
        <authorList>
            <person name="Johansson P."/>
            <person name="Bjorkroth J."/>
        </authorList>
    </citation>
    <scope>NUCLEOTIDE SEQUENCE</scope>
    <source>
        <strain evidence="6">STAA11</strain>
    </source>
</reference>
<dbReference type="SUPFAM" id="SSF46785">
    <property type="entry name" value="Winged helix' DNA-binding domain"/>
    <property type="match status" value="1"/>
</dbReference>
<evidence type="ECO:0000256" key="4">
    <source>
        <dbReference type="ARBA" id="ARBA00023163"/>
    </source>
</evidence>
<dbReference type="PRINTS" id="PR00039">
    <property type="entry name" value="HTHLYSR"/>
</dbReference>
<dbReference type="CDD" id="cd05466">
    <property type="entry name" value="PBP2_LTTR_substrate"/>
    <property type="match status" value="1"/>
</dbReference>
<dbReference type="EMBL" id="CP110232">
    <property type="protein sequence ID" value="WEG73203.1"/>
    <property type="molecule type" value="Genomic_DNA"/>
</dbReference>
<feature type="domain" description="HTH lysR-type" evidence="5">
    <location>
        <begin position="1"/>
        <end position="58"/>
    </location>
</feature>
<dbReference type="RefSeq" id="WP_275469006.1">
    <property type="nucleotide sequence ID" value="NZ_CP110232.1"/>
</dbReference>
<evidence type="ECO:0000313" key="7">
    <source>
        <dbReference type="Proteomes" id="UP001179647"/>
    </source>
</evidence>
<dbReference type="SUPFAM" id="SSF53850">
    <property type="entry name" value="Periplasmic binding protein-like II"/>
    <property type="match status" value="1"/>
</dbReference>
<evidence type="ECO:0000256" key="1">
    <source>
        <dbReference type="ARBA" id="ARBA00009437"/>
    </source>
</evidence>
<dbReference type="Pfam" id="PF03466">
    <property type="entry name" value="LysR_substrate"/>
    <property type="match status" value="1"/>
</dbReference>
<dbReference type="PANTHER" id="PTHR30126">
    <property type="entry name" value="HTH-TYPE TRANSCRIPTIONAL REGULATOR"/>
    <property type="match status" value="1"/>
</dbReference>
<sequence>MNLHSLRLFYETARYQSVTVAAETLRISQPAVTAQIKKLERELGVTLLIPLGRGIKLTDIGQEIYGYAQDLFAVEMKILKRVEDQQREQNAVIRLAGNYVSTRYLLPEWQKAYQEQDPTSSFEIATLSSKEGLKELETGKVDLMLAGDFKSFSAKLERFKVFVGEFVFLIETDHYLTKGSVVLSDLSEIPFIGRDAGSYTKSWLEELYSQEKLTMPFFKVRVNHPLEALDAVEGGQGVYVCQRKLAEEALKQGKVAELNIDEIEREQTIYMYWHTTNPLSIASQRFKEYMWQLEK</sequence>